<dbReference type="GO" id="GO:0004497">
    <property type="term" value="F:monooxygenase activity"/>
    <property type="evidence" value="ECO:0007669"/>
    <property type="project" value="UniProtKB-KW"/>
</dbReference>
<evidence type="ECO:0000256" key="5">
    <source>
        <dbReference type="ARBA" id="ARBA00023002"/>
    </source>
</evidence>
<protein>
    <submittedName>
        <fullName evidence="9">Fatty-acid peroxygenase</fullName>
    </submittedName>
</protein>
<evidence type="ECO:0000313" key="10">
    <source>
        <dbReference type="Proteomes" id="UP000294772"/>
    </source>
</evidence>
<evidence type="ECO:0000256" key="6">
    <source>
        <dbReference type="ARBA" id="ARBA00023004"/>
    </source>
</evidence>
<dbReference type="InterPro" id="IPR002401">
    <property type="entry name" value="Cyt_P450_E_grp-I"/>
</dbReference>
<evidence type="ECO:0000256" key="1">
    <source>
        <dbReference type="ARBA" id="ARBA00001971"/>
    </source>
</evidence>
<comment type="similarity">
    <text evidence="2">Belongs to the cytochrome P450 family.</text>
</comment>
<evidence type="ECO:0000256" key="7">
    <source>
        <dbReference type="ARBA" id="ARBA00023033"/>
    </source>
</evidence>
<dbReference type="PANTHER" id="PTHR24286:SF24">
    <property type="entry name" value="LANOSTEROL 14-ALPHA DEMETHYLASE"/>
    <property type="match status" value="1"/>
</dbReference>
<dbReference type="AlphaFoldDB" id="A0AA46DI42"/>
<dbReference type="SUPFAM" id="SSF48264">
    <property type="entry name" value="Cytochrome P450"/>
    <property type="match status" value="1"/>
</dbReference>
<evidence type="ECO:0000256" key="3">
    <source>
        <dbReference type="ARBA" id="ARBA00022617"/>
    </source>
</evidence>
<feature type="binding site" description="axial binding residue" evidence="8">
    <location>
        <position position="364"/>
    </location>
    <ligand>
        <name>heme</name>
        <dbReference type="ChEBI" id="CHEBI:30413"/>
    </ligand>
    <ligandPart>
        <name>Fe</name>
        <dbReference type="ChEBI" id="CHEBI:18248"/>
    </ligandPart>
</feature>
<evidence type="ECO:0000256" key="2">
    <source>
        <dbReference type="ARBA" id="ARBA00010617"/>
    </source>
</evidence>
<proteinExistence type="inferred from homology"/>
<keyword evidence="6 8" id="KW-0408">Iron</keyword>
<dbReference type="EMBL" id="SLXF01000001">
    <property type="protein sequence ID" value="TCP09990.1"/>
    <property type="molecule type" value="Genomic_DNA"/>
</dbReference>
<evidence type="ECO:0000256" key="8">
    <source>
        <dbReference type="PIRSR" id="PIRSR602401-1"/>
    </source>
</evidence>
<accession>A0AA46DI42</accession>
<keyword evidence="3 8" id="KW-0349">Heme</keyword>
<keyword evidence="7" id="KW-0503">Monooxygenase</keyword>
<dbReference type="GO" id="GO:0016125">
    <property type="term" value="P:sterol metabolic process"/>
    <property type="evidence" value="ECO:0007669"/>
    <property type="project" value="TreeGrafter"/>
</dbReference>
<dbReference type="InterPro" id="IPR001128">
    <property type="entry name" value="Cyt_P450"/>
</dbReference>
<dbReference type="Pfam" id="PF00067">
    <property type="entry name" value="p450"/>
    <property type="match status" value="1"/>
</dbReference>
<comment type="caution">
    <text evidence="9">The sequence shown here is derived from an EMBL/GenBank/DDBJ whole genome shotgun (WGS) entry which is preliminary data.</text>
</comment>
<dbReference type="GO" id="GO:0020037">
    <property type="term" value="F:heme binding"/>
    <property type="evidence" value="ECO:0007669"/>
    <property type="project" value="InterPro"/>
</dbReference>
<dbReference type="Proteomes" id="UP000294772">
    <property type="component" value="Unassembled WGS sequence"/>
</dbReference>
<sequence length="419" mass="46574">MSRMPRDPRLDSSLALLADPYRYIGKQCRAFGTDLFEARLLLQPAICMTGPAAAALFYDPQRFVRAGAAPGPLRATLFGNGGVQGLDGADHHHRKALFMALMQPATVAELGQRYQEQLERSAAGWIGQRRVRLYEALHLPLARAVCAWADVPWPEAEEAGRCADLVALFDQAAAPGRGHFFHARAARKRCEAWAGRLVEAVRQGRQPVRAGSALAAVAMHRDAGGQRLPVPVAAVELLNLLRPTVAVSVYVVFVAHALHRHPECALALQQRSNGDYAECFVHEVRRCYPFFPAVVARVREDFEWNGYAFPAGRRVLLDLYGTNLDPRTWHDPLSFQPERFRERTPGRFDFVPQGGGDPHLGHRCPGEAIALELMQRSARFFATRLRYAVPEQDLTLDMTRAPALPRDRMVIAQAMPALP</sequence>
<dbReference type="GO" id="GO:0016705">
    <property type="term" value="F:oxidoreductase activity, acting on paired donors, with incorporation or reduction of molecular oxygen"/>
    <property type="evidence" value="ECO:0007669"/>
    <property type="project" value="InterPro"/>
</dbReference>
<gene>
    <name evidence="9" type="ORF">EV676_101574</name>
</gene>
<name>A0AA46DI42_9BURK</name>
<dbReference type="Gene3D" id="1.10.630.10">
    <property type="entry name" value="Cytochrome P450"/>
    <property type="match status" value="1"/>
</dbReference>
<comment type="cofactor">
    <cofactor evidence="1 8">
        <name>heme</name>
        <dbReference type="ChEBI" id="CHEBI:30413"/>
    </cofactor>
</comment>
<reference evidence="9 10" key="1">
    <citation type="submission" date="2019-03" db="EMBL/GenBank/DDBJ databases">
        <title>Genomic Encyclopedia of Type Strains, Phase IV (KMG-IV): sequencing the most valuable type-strain genomes for metagenomic binning, comparative biology and taxonomic classification.</title>
        <authorList>
            <person name="Goeker M."/>
        </authorList>
    </citation>
    <scope>NUCLEOTIDE SEQUENCE [LARGE SCALE GENOMIC DNA]</scope>
    <source>
        <strain evidence="9 10">DSM 15264</strain>
    </source>
</reference>
<dbReference type="PANTHER" id="PTHR24286">
    <property type="entry name" value="CYTOCHROME P450 26"/>
    <property type="match status" value="1"/>
</dbReference>
<evidence type="ECO:0000256" key="4">
    <source>
        <dbReference type="ARBA" id="ARBA00022723"/>
    </source>
</evidence>
<dbReference type="InterPro" id="IPR036396">
    <property type="entry name" value="Cyt_P450_sf"/>
</dbReference>
<dbReference type="PRINTS" id="PR00463">
    <property type="entry name" value="EP450I"/>
</dbReference>
<dbReference type="CDD" id="cd11067">
    <property type="entry name" value="CYP152"/>
    <property type="match status" value="1"/>
</dbReference>
<evidence type="ECO:0000313" key="9">
    <source>
        <dbReference type="EMBL" id="TCP09990.1"/>
    </source>
</evidence>
<keyword evidence="5" id="KW-0560">Oxidoreductase</keyword>
<dbReference type="GO" id="GO:0005506">
    <property type="term" value="F:iron ion binding"/>
    <property type="evidence" value="ECO:0007669"/>
    <property type="project" value="InterPro"/>
</dbReference>
<organism evidence="9 10">
    <name type="scientific">Caldimonas thermodepolymerans</name>
    <dbReference type="NCBI Taxonomy" id="215580"/>
    <lineage>
        <taxon>Bacteria</taxon>
        <taxon>Pseudomonadati</taxon>
        <taxon>Pseudomonadota</taxon>
        <taxon>Betaproteobacteria</taxon>
        <taxon>Burkholderiales</taxon>
        <taxon>Sphaerotilaceae</taxon>
        <taxon>Caldimonas</taxon>
    </lineage>
</organism>
<keyword evidence="4 8" id="KW-0479">Metal-binding</keyword>